<comment type="caution">
    <text evidence="2">The sequence shown here is derived from an EMBL/GenBank/DDBJ whole genome shotgun (WGS) entry which is preliminary data.</text>
</comment>
<evidence type="ECO:0000313" key="3">
    <source>
        <dbReference type="Proteomes" id="UP000289546"/>
    </source>
</evidence>
<reference evidence="2 3" key="1">
    <citation type="submission" date="2015-04" db="EMBL/GenBank/DDBJ databases">
        <title>Comparative genomics of rhizobia nodulating Arachis hypogaea in China.</title>
        <authorList>
            <person name="Li Y."/>
        </authorList>
    </citation>
    <scope>NUCLEOTIDE SEQUENCE [LARGE SCALE GENOMIC DNA]</scope>
    <source>
        <strain evidence="2 3">CCBAU 51757</strain>
    </source>
</reference>
<sequence length="66" mass="7477">MQTRKNDNDGGREFSSLPRDAQHASQPLLRIQGRSVLFALDDIMDKMCIRDDRAAMARRAGMVRSV</sequence>
<dbReference type="EMBL" id="LBJQ01000073">
    <property type="protein sequence ID" value="RXH28960.1"/>
    <property type="molecule type" value="Genomic_DNA"/>
</dbReference>
<dbReference type="Proteomes" id="UP000289546">
    <property type="component" value="Unassembled WGS sequence"/>
</dbReference>
<evidence type="ECO:0000256" key="1">
    <source>
        <dbReference type="SAM" id="MobiDB-lite"/>
    </source>
</evidence>
<evidence type="ECO:0000313" key="2">
    <source>
        <dbReference type="EMBL" id="RXH28960.1"/>
    </source>
</evidence>
<feature type="region of interest" description="Disordered" evidence="1">
    <location>
        <begin position="1"/>
        <end position="26"/>
    </location>
</feature>
<name>A0A4Q0S4U6_9BRAD</name>
<proteinExistence type="predicted"/>
<gene>
    <name evidence="2" type="ORF">XH99_14305</name>
</gene>
<dbReference type="AlphaFoldDB" id="A0A4Q0S4U6"/>
<accession>A0A4Q0S4U6</accession>
<feature type="compositionally biased region" description="Basic and acidic residues" evidence="1">
    <location>
        <begin position="1"/>
        <end position="12"/>
    </location>
</feature>
<organism evidence="2 3">
    <name type="scientific">Bradyrhizobium nanningense</name>
    <dbReference type="NCBI Taxonomy" id="1325118"/>
    <lineage>
        <taxon>Bacteria</taxon>
        <taxon>Pseudomonadati</taxon>
        <taxon>Pseudomonadota</taxon>
        <taxon>Alphaproteobacteria</taxon>
        <taxon>Hyphomicrobiales</taxon>
        <taxon>Nitrobacteraceae</taxon>
        <taxon>Bradyrhizobium</taxon>
    </lineage>
</organism>
<protein>
    <submittedName>
        <fullName evidence="2">Uncharacterized protein</fullName>
    </submittedName>
</protein>
<keyword evidence="3" id="KW-1185">Reference proteome</keyword>